<accession>A0A212KED4</accession>
<dbReference type="EMBL" id="FLUN01000001">
    <property type="protein sequence ID" value="SBW10076.1"/>
    <property type="molecule type" value="Genomic_DNA"/>
</dbReference>
<dbReference type="Gene3D" id="3.20.20.80">
    <property type="entry name" value="Glycosidases"/>
    <property type="match status" value="1"/>
</dbReference>
<dbReference type="PRINTS" id="PR00131">
    <property type="entry name" value="GLHYDRLASE1"/>
</dbReference>
<evidence type="ECO:0000256" key="4">
    <source>
        <dbReference type="RuleBase" id="RU003690"/>
    </source>
</evidence>
<dbReference type="PANTHER" id="PTHR10353:SF122">
    <property type="entry name" value="6-PHOSPHO-BETA-GLUCOSIDASE ASCB-RELATED"/>
    <property type="match status" value="1"/>
</dbReference>
<dbReference type="InterPro" id="IPR001360">
    <property type="entry name" value="Glyco_hydro_1"/>
</dbReference>
<dbReference type="PROSITE" id="PS00653">
    <property type="entry name" value="GLYCOSYL_HYDROL_F1_2"/>
    <property type="match status" value="1"/>
</dbReference>
<keyword evidence="2 5" id="KW-0378">Hydrolase</keyword>
<evidence type="ECO:0000256" key="2">
    <source>
        <dbReference type="ARBA" id="ARBA00022801"/>
    </source>
</evidence>
<evidence type="ECO:0000256" key="1">
    <source>
        <dbReference type="ARBA" id="ARBA00010838"/>
    </source>
</evidence>
<dbReference type="InterPro" id="IPR017853">
    <property type="entry name" value="GH"/>
</dbReference>
<comment type="similarity">
    <text evidence="1 4">Belongs to the glycosyl hydrolase 1 family.</text>
</comment>
<sequence length="488" mass="54751">MMKQPFPKNFLWGGATAANQCEGAWNVDGKGVSTADMMTAGDLKTPRVFTPELDPSAHYPSHDAIDLYHHYKEDIALFGEMGFKVYRMSIAWTRIFPGGDDAEPNRAGIEFYRSVFEECRKYGIEPLVTLSHYEMPYHLAQKWDGWADRRTIDCFVKYAATCFTEFKGLVKYWLTFNEINVLAMPFGGLMAGGIMPKESTSLFGAAMKPETPEDASRRFQALHNQFVASAKAVQIAHGVDHENRVGCMIAGFASYPFTCAPEDVVLNQQKMQDGNYYCGDVMVRGAYPGFAQRIWDSCGAKVEFYPGDEDTLKVGHVDFYSFSYYSSGCVSADPENNKDGMMNMMMGLKNPYLKASDWGWTIDSVGLRIFLGEIYGRYNVPVMVVENGLGQDDAVEADGAIHDPYRIDYLRAHVEAMRDALADGVDLMGYTPWGCIDLISASTGEMKKRYGFIYVDKDNDGNGTLERSRKDSFFWYKKCIASDGTELD</sequence>
<dbReference type="GO" id="GO:0008706">
    <property type="term" value="F:6-phospho-beta-glucosidase activity"/>
    <property type="evidence" value="ECO:0007669"/>
    <property type="project" value="UniProtKB-EC"/>
</dbReference>
<dbReference type="EC" id="3.2.1.86" evidence="5"/>
<dbReference type="SUPFAM" id="SSF51445">
    <property type="entry name" value="(Trans)glycosidases"/>
    <property type="match status" value="1"/>
</dbReference>
<keyword evidence="3 5" id="KW-0326">Glycosidase</keyword>
<evidence type="ECO:0000256" key="3">
    <source>
        <dbReference type="ARBA" id="ARBA00023295"/>
    </source>
</evidence>
<name>A0A212KED4_9FIRM</name>
<dbReference type="InterPro" id="IPR033132">
    <property type="entry name" value="GH_1_N_CS"/>
</dbReference>
<dbReference type="GO" id="GO:0016052">
    <property type="term" value="P:carbohydrate catabolic process"/>
    <property type="evidence" value="ECO:0007669"/>
    <property type="project" value="TreeGrafter"/>
</dbReference>
<reference evidence="5" key="1">
    <citation type="submission" date="2016-04" db="EMBL/GenBank/DDBJ databases">
        <authorList>
            <person name="Evans L.H."/>
            <person name="Alamgir A."/>
            <person name="Owens N."/>
            <person name="Weber N.D."/>
            <person name="Virtaneva K."/>
            <person name="Barbian K."/>
            <person name="Babar A."/>
            <person name="Rosenke K."/>
        </authorList>
    </citation>
    <scope>NUCLEOTIDE SEQUENCE</scope>
    <source>
        <strain evidence="5">86</strain>
    </source>
</reference>
<gene>
    <name evidence="5" type="primary">ascB</name>
    <name evidence="5" type="ORF">KL86CLO1_12831</name>
</gene>
<dbReference type="AlphaFoldDB" id="A0A212KED4"/>
<organism evidence="5">
    <name type="scientific">uncultured Eubacteriales bacterium</name>
    <dbReference type="NCBI Taxonomy" id="172733"/>
    <lineage>
        <taxon>Bacteria</taxon>
        <taxon>Bacillati</taxon>
        <taxon>Bacillota</taxon>
        <taxon>Clostridia</taxon>
        <taxon>Eubacteriales</taxon>
        <taxon>environmental samples</taxon>
    </lineage>
</organism>
<protein>
    <submittedName>
        <fullName evidence="5">Cryptic 6-phospho-beta-glucosidase</fullName>
        <ecNumber evidence="5">3.2.1.86</ecNumber>
    </submittedName>
</protein>
<dbReference type="PANTHER" id="PTHR10353">
    <property type="entry name" value="GLYCOSYL HYDROLASE"/>
    <property type="match status" value="1"/>
</dbReference>
<proteinExistence type="inferred from homology"/>
<evidence type="ECO:0000313" key="5">
    <source>
        <dbReference type="EMBL" id="SBW10076.1"/>
    </source>
</evidence>
<dbReference type="GO" id="GO:0005829">
    <property type="term" value="C:cytosol"/>
    <property type="evidence" value="ECO:0007669"/>
    <property type="project" value="TreeGrafter"/>
</dbReference>
<dbReference type="Pfam" id="PF00232">
    <property type="entry name" value="Glyco_hydro_1"/>
    <property type="match status" value="1"/>
</dbReference>
<dbReference type="FunFam" id="3.20.20.80:FF:000004">
    <property type="entry name" value="Beta-glucosidase 6-phospho-beta-glucosidase"/>
    <property type="match status" value="1"/>
</dbReference>